<dbReference type="Pfam" id="PF25372">
    <property type="entry name" value="DUF7885"/>
    <property type="match status" value="1"/>
</dbReference>
<dbReference type="Gene3D" id="3.80.10.10">
    <property type="entry name" value="Ribonuclease Inhibitor"/>
    <property type="match status" value="2"/>
</dbReference>
<dbReference type="SMART" id="SM00256">
    <property type="entry name" value="FBOX"/>
    <property type="match status" value="1"/>
</dbReference>
<dbReference type="SUPFAM" id="SSF81383">
    <property type="entry name" value="F-box domain"/>
    <property type="match status" value="1"/>
</dbReference>
<gene>
    <name evidence="3" type="primary">LOC120249800</name>
</gene>
<dbReference type="InterPro" id="IPR036047">
    <property type="entry name" value="F-box-like_dom_sf"/>
</dbReference>
<dbReference type="InterPro" id="IPR001810">
    <property type="entry name" value="F-box_dom"/>
</dbReference>
<dbReference type="Proteomes" id="UP001515500">
    <property type="component" value="Chromosome 3"/>
</dbReference>
<name>A0AB40AHH2_DIOCR</name>
<accession>A0AB40AHH2</accession>
<proteinExistence type="predicted"/>
<protein>
    <submittedName>
        <fullName evidence="3">F-box protein SKIP2-like</fullName>
    </submittedName>
</protein>
<evidence type="ECO:0000313" key="3">
    <source>
        <dbReference type="RefSeq" id="XP_039114392.1"/>
    </source>
</evidence>
<dbReference type="GO" id="GO:0019005">
    <property type="term" value="C:SCF ubiquitin ligase complex"/>
    <property type="evidence" value="ECO:0007669"/>
    <property type="project" value="TreeGrafter"/>
</dbReference>
<dbReference type="InterPro" id="IPR057207">
    <property type="entry name" value="FBXL15_LRR"/>
</dbReference>
<dbReference type="SUPFAM" id="SSF52047">
    <property type="entry name" value="RNI-like"/>
    <property type="match status" value="1"/>
</dbReference>
<dbReference type="InterPro" id="IPR006553">
    <property type="entry name" value="Leu-rich_rpt_Cys-con_subtyp"/>
</dbReference>
<dbReference type="InterPro" id="IPR032675">
    <property type="entry name" value="LRR_dom_sf"/>
</dbReference>
<reference evidence="3" key="1">
    <citation type="submission" date="2025-08" db="UniProtKB">
        <authorList>
            <consortium name="RefSeq"/>
        </authorList>
    </citation>
    <scope>IDENTIFICATION</scope>
</reference>
<feature type="domain" description="F-box" evidence="1">
    <location>
        <begin position="19"/>
        <end position="65"/>
    </location>
</feature>
<dbReference type="FunFam" id="1.20.1280.50:FF:000023">
    <property type="entry name" value="F-box/LRR-repeat protein 4"/>
    <property type="match status" value="1"/>
</dbReference>
<dbReference type="Gene3D" id="1.20.1280.50">
    <property type="match status" value="1"/>
</dbReference>
<dbReference type="CDD" id="cd22159">
    <property type="entry name" value="F-box_AtTIR1-like"/>
    <property type="match status" value="1"/>
</dbReference>
<dbReference type="GeneID" id="120249800"/>
<organism evidence="2 3">
    <name type="scientific">Dioscorea cayennensis subsp. rotundata</name>
    <name type="common">White Guinea yam</name>
    <name type="synonym">Dioscorea rotundata</name>
    <dbReference type="NCBI Taxonomy" id="55577"/>
    <lineage>
        <taxon>Eukaryota</taxon>
        <taxon>Viridiplantae</taxon>
        <taxon>Streptophyta</taxon>
        <taxon>Embryophyta</taxon>
        <taxon>Tracheophyta</taxon>
        <taxon>Spermatophyta</taxon>
        <taxon>Magnoliopsida</taxon>
        <taxon>Liliopsida</taxon>
        <taxon>Dioscoreales</taxon>
        <taxon>Dioscoreaceae</taxon>
        <taxon>Dioscorea</taxon>
    </lineage>
</organism>
<dbReference type="PANTHER" id="PTHR13318:SF92">
    <property type="entry name" value="F-BOX_LRR-REPEAT PROTEIN 8-RELATED"/>
    <property type="match status" value="1"/>
</dbReference>
<dbReference type="GO" id="GO:0031146">
    <property type="term" value="P:SCF-dependent proteasomal ubiquitin-dependent protein catabolic process"/>
    <property type="evidence" value="ECO:0007669"/>
    <property type="project" value="TreeGrafter"/>
</dbReference>
<dbReference type="PROSITE" id="PS50181">
    <property type="entry name" value="FBOX"/>
    <property type="match status" value="1"/>
</dbReference>
<evidence type="ECO:0000259" key="1">
    <source>
        <dbReference type="PROSITE" id="PS50181"/>
    </source>
</evidence>
<evidence type="ECO:0000313" key="2">
    <source>
        <dbReference type="Proteomes" id="UP001515500"/>
    </source>
</evidence>
<dbReference type="AlphaFoldDB" id="A0AB40AHH2"/>
<dbReference type="PANTHER" id="PTHR13318">
    <property type="entry name" value="PARTNER OF PAIRED, ISOFORM B-RELATED"/>
    <property type="match status" value="1"/>
</dbReference>
<keyword evidence="2" id="KW-1185">Reference proteome</keyword>
<dbReference type="RefSeq" id="XP_039114392.1">
    <property type="nucleotide sequence ID" value="XM_039258458.1"/>
</dbReference>
<dbReference type="SMART" id="SM00367">
    <property type="entry name" value="LRR_CC"/>
    <property type="match status" value="8"/>
</dbReference>
<sequence>MSSSLLNTFSFLRPQLSFQDHTLRLPDECLTLIFQLLTTKDRNNSSIVSRRWYTIDRQSRYTLSISGLATLRDTASSIFSRFDSVTKLSLHFNRSSQCLSIGDDGIALVALHCSLLSDLELRSCHLITDAGIQTISKHCPKLKRISFHSCNFGPQGINSIIQHCTLLQDLSLSKFSRFSSTINGSKSLKIISLRYLYGGRALLPLISQSQNLQSLRIINCSGTWDKHLEEASMHATKIMDMLLEAIDVSDKGLRALSMQLNLETLWLADTHRCTDEGVISVIEKCKKLKEIGIRKLKKVGEKSVIAIARKCVNLKLLALARIAVTGRSLVLVAQSCCSLESLLINGGKRIGDGEMMCVLEKCLVLRWLFIRGCPISDVLLEAIGKGCPKLEKLEIRKCAMVTRKGVEELRGERRRMSIDYVGIDERDDEKVDNEEIQGERDVEIQEEEWGGSRLWLCLVAIWSFFVFILRKLLNR</sequence>
<dbReference type="Pfam" id="PF00646">
    <property type="entry name" value="F-box"/>
    <property type="match status" value="1"/>
</dbReference>